<dbReference type="CDD" id="cd00086">
    <property type="entry name" value="homeodomain"/>
    <property type="match status" value="1"/>
</dbReference>
<dbReference type="PRINTS" id="PR00031">
    <property type="entry name" value="HTHREPRESSR"/>
</dbReference>
<dbReference type="Pfam" id="PF00046">
    <property type="entry name" value="Homeodomain"/>
    <property type="match status" value="1"/>
</dbReference>
<evidence type="ECO:0000256" key="8">
    <source>
        <dbReference type="PROSITE-ProRule" id="PRU00108"/>
    </source>
</evidence>
<evidence type="ECO:0000259" key="12">
    <source>
        <dbReference type="PROSITE" id="PS50071"/>
    </source>
</evidence>
<dbReference type="InterPro" id="IPR009057">
    <property type="entry name" value="Homeodomain-like_sf"/>
</dbReference>
<dbReference type="OMA" id="THHHADE"/>
<evidence type="ECO:0000256" key="9">
    <source>
        <dbReference type="RuleBase" id="RU000682"/>
    </source>
</evidence>
<reference evidence="13" key="1">
    <citation type="submission" date="2015-06" db="UniProtKB">
        <authorList>
            <consortium name="EnsemblPlants"/>
        </authorList>
    </citation>
    <scope>IDENTIFICATION</scope>
</reference>
<evidence type="ECO:0000313" key="13">
    <source>
        <dbReference type="EnsemblPlants" id="ORGLA02G0266600.1"/>
    </source>
</evidence>
<dbReference type="InterPro" id="IPR003106">
    <property type="entry name" value="Leu_zip_homeo"/>
</dbReference>
<dbReference type="Proteomes" id="UP000007306">
    <property type="component" value="Chromosome 2"/>
</dbReference>
<dbReference type="PANTHER" id="PTHR24326:SF497">
    <property type="entry name" value="HOMEOBOX-LEUCINE ZIPPER PROTEIN HAT5"/>
    <property type="match status" value="1"/>
</dbReference>
<dbReference type="AlphaFoldDB" id="I1P3W0"/>
<name>I1P3W0_ORYGL</name>
<protein>
    <recommendedName>
        <fullName evidence="10">Homeobox-leucine zipper protein</fullName>
    </recommendedName>
    <alternativeName>
        <fullName evidence="10">HD-ZIP protein</fullName>
    </alternativeName>
    <alternativeName>
        <fullName evidence="10">Homeodomain transcription factor</fullName>
    </alternativeName>
</protein>
<dbReference type="Gramene" id="ORGLA02G0266600.1">
    <property type="protein sequence ID" value="ORGLA02G0266600.1"/>
    <property type="gene ID" value="ORGLA02G0266600"/>
</dbReference>
<evidence type="ECO:0000313" key="14">
    <source>
        <dbReference type="Proteomes" id="UP000007306"/>
    </source>
</evidence>
<dbReference type="InterPro" id="IPR001356">
    <property type="entry name" value="HD"/>
</dbReference>
<dbReference type="InterPro" id="IPR000047">
    <property type="entry name" value="HTH_motif"/>
</dbReference>
<evidence type="ECO:0000256" key="4">
    <source>
        <dbReference type="ARBA" id="ARBA00023155"/>
    </source>
</evidence>
<evidence type="ECO:0000256" key="6">
    <source>
        <dbReference type="ARBA" id="ARBA00023242"/>
    </source>
</evidence>
<dbReference type="Pfam" id="PF02183">
    <property type="entry name" value="HALZ"/>
    <property type="match status" value="1"/>
</dbReference>
<dbReference type="GO" id="GO:0043565">
    <property type="term" value="F:sequence-specific DNA binding"/>
    <property type="evidence" value="ECO:0007669"/>
    <property type="project" value="InterPro"/>
</dbReference>
<sequence length="351" mass="38215">MESGRLIFSTAGSGAGQMLFLDCGAGGAGGGGGGGVGGGAMFHRDEGARPVLGMEEGGRGVKRPFFTTPDELLEEEYYDEQLPEKKRRLTPEQVHLLERSFEEENKLEPERKTELARKLGLQPRQVAVWFQNRRARWKTKQLERDFDRLKASFDALRADHDALLQDNHRLHSQVMSLTEKLQEKETTTEGSAGAAVDVPGLPAAADVKVAVPDAEEPALEEAAAAFEEQQEQQVKAEDRLSTGSGGSAVVDTDAQLVVGCGRQHLAAVDSSVESYFPGGDEYHDCVMGPMDHAAGGIQSEEDDGAGSDEGCSYYADDAGVLFADHGHHHHHQHADDDEEDGQQISCWWMWN</sequence>
<dbReference type="GO" id="GO:0005634">
    <property type="term" value="C:nucleus"/>
    <property type="evidence" value="ECO:0007669"/>
    <property type="project" value="UniProtKB-SubCell"/>
</dbReference>
<dbReference type="PROSITE" id="PS50071">
    <property type="entry name" value="HOMEOBOX_2"/>
    <property type="match status" value="1"/>
</dbReference>
<evidence type="ECO:0000256" key="5">
    <source>
        <dbReference type="ARBA" id="ARBA00023163"/>
    </source>
</evidence>
<evidence type="ECO:0000256" key="1">
    <source>
        <dbReference type="ARBA" id="ARBA00004123"/>
    </source>
</evidence>
<dbReference type="HOGENOM" id="CLU_060842_2_0_1"/>
<feature type="domain" description="Homeobox" evidence="12">
    <location>
        <begin position="80"/>
        <end position="140"/>
    </location>
</feature>
<dbReference type="PANTHER" id="PTHR24326">
    <property type="entry name" value="HOMEOBOX-LEUCINE ZIPPER PROTEIN"/>
    <property type="match status" value="1"/>
</dbReference>
<dbReference type="SUPFAM" id="SSF46689">
    <property type="entry name" value="Homeodomain-like"/>
    <property type="match status" value="1"/>
</dbReference>
<accession>I1P3W0</accession>
<dbReference type="EnsemblPlants" id="ORGLA02G0266600.1">
    <property type="protein sequence ID" value="ORGLA02G0266600.1"/>
    <property type="gene ID" value="ORGLA02G0266600"/>
</dbReference>
<evidence type="ECO:0000256" key="10">
    <source>
        <dbReference type="RuleBase" id="RU369038"/>
    </source>
</evidence>
<proteinExistence type="inferred from homology"/>
<evidence type="ECO:0000256" key="7">
    <source>
        <dbReference type="ARBA" id="ARBA00025748"/>
    </source>
</evidence>
<keyword evidence="5 10" id="KW-0804">Transcription</keyword>
<keyword evidence="6 8" id="KW-0539">Nucleus</keyword>
<dbReference type="eggNOG" id="KOG0483">
    <property type="taxonomic scope" value="Eukaryota"/>
</dbReference>
<dbReference type="PROSITE" id="PS00027">
    <property type="entry name" value="HOMEOBOX_1"/>
    <property type="match status" value="1"/>
</dbReference>
<keyword evidence="3 8" id="KW-0238">DNA-binding</keyword>
<feature type="DNA-binding region" description="Homeobox" evidence="8">
    <location>
        <begin position="82"/>
        <end position="141"/>
    </location>
</feature>
<dbReference type="InterPro" id="IPR045224">
    <property type="entry name" value="HDZip_class_I_plant"/>
</dbReference>
<dbReference type="InterPro" id="IPR017970">
    <property type="entry name" value="Homeobox_CS"/>
</dbReference>
<keyword evidence="14" id="KW-1185">Reference proteome</keyword>
<comment type="similarity">
    <text evidence="7 10">Belongs to the HD-ZIP homeobox family. Class I subfamily.</text>
</comment>
<dbReference type="GO" id="GO:0000981">
    <property type="term" value="F:DNA-binding transcription factor activity, RNA polymerase II-specific"/>
    <property type="evidence" value="ECO:0007669"/>
    <property type="project" value="UniProtKB-UniRule"/>
</dbReference>
<evidence type="ECO:0000256" key="3">
    <source>
        <dbReference type="ARBA" id="ARBA00023125"/>
    </source>
</evidence>
<reference evidence="13 14" key="2">
    <citation type="submission" date="2018-04" db="EMBL/GenBank/DDBJ databases">
        <title>OglaRS2 (Oryza glaberrima Reference Sequence Version 2).</title>
        <authorList>
            <person name="Zhang J."/>
            <person name="Kudrna D."/>
            <person name="Lee S."/>
            <person name="Talag J."/>
            <person name="Rajasekar S."/>
            <person name="Wing R.A."/>
        </authorList>
    </citation>
    <scope>NUCLEOTIDE SEQUENCE [LARGE SCALE GENOMIC DNA]</scope>
    <source>
        <strain evidence="13 14">cv. IRGC 96717</strain>
    </source>
</reference>
<keyword evidence="4 8" id="KW-0371">Homeobox</keyword>
<keyword evidence="2 10" id="KW-0805">Transcription regulation</keyword>
<evidence type="ECO:0000256" key="2">
    <source>
        <dbReference type="ARBA" id="ARBA00023015"/>
    </source>
</evidence>
<dbReference type="SMART" id="SM00389">
    <property type="entry name" value="HOX"/>
    <property type="match status" value="1"/>
</dbReference>
<comment type="subcellular location">
    <subcellularLocation>
        <location evidence="1 8 9">Nucleus</location>
    </subcellularLocation>
</comment>
<organism evidence="13 14">
    <name type="scientific">Oryza glaberrima</name>
    <name type="common">African rice</name>
    <dbReference type="NCBI Taxonomy" id="4538"/>
    <lineage>
        <taxon>Eukaryota</taxon>
        <taxon>Viridiplantae</taxon>
        <taxon>Streptophyta</taxon>
        <taxon>Embryophyta</taxon>
        <taxon>Tracheophyta</taxon>
        <taxon>Spermatophyta</taxon>
        <taxon>Magnoliopsida</taxon>
        <taxon>Liliopsida</taxon>
        <taxon>Poales</taxon>
        <taxon>Poaceae</taxon>
        <taxon>BOP clade</taxon>
        <taxon>Oryzoideae</taxon>
        <taxon>Oryzeae</taxon>
        <taxon>Oryzinae</taxon>
        <taxon>Oryza</taxon>
    </lineage>
</organism>
<feature type="region of interest" description="Disordered" evidence="11">
    <location>
        <begin position="226"/>
        <end position="247"/>
    </location>
</feature>
<dbReference type="FunFam" id="1.10.10.60:FF:000159">
    <property type="entry name" value="Homeobox-leucine zipper protein HAT5"/>
    <property type="match status" value="1"/>
</dbReference>
<dbReference type="GO" id="GO:0045893">
    <property type="term" value="P:positive regulation of DNA-templated transcription"/>
    <property type="evidence" value="ECO:0007669"/>
    <property type="project" value="TreeGrafter"/>
</dbReference>
<dbReference type="Gene3D" id="1.10.10.60">
    <property type="entry name" value="Homeodomain-like"/>
    <property type="match status" value="1"/>
</dbReference>
<dbReference type="GO" id="GO:0042802">
    <property type="term" value="F:identical protein binding"/>
    <property type="evidence" value="ECO:0007669"/>
    <property type="project" value="UniProtKB-ARBA"/>
</dbReference>
<evidence type="ECO:0000256" key="11">
    <source>
        <dbReference type="SAM" id="MobiDB-lite"/>
    </source>
</evidence>
<comment type="function">
    <text evidence="10">Transcription factor.</text>
</comment>